<dbReference type="InterPro" id="IPR016162">
    <property type="entry name" value="Ald_DH_N"/>
</dbReference>
<evidence type="ECO:0000256" key="2">
    <source>
        <dbReference type="ARBA" id="ARBA00023002"/>
    </source>
</evidence>
<evidence type="ECO:0000259" key="7">
    <source>
        <dbReference type="Pfam" id="PF00171"/>
    </source>
</evidence>
<dbReference type="Gene3D" id="3.40.309.10">
    <property type="entry name" value="Aldehyde Dehydrogenase, Chain A, domain 2"/>
    <property type="match status" value="1"/>
</dbReference>
<evidence type="ECO:0000256" key="4">
    <source>
        <dbReference type="ARBA" id="ARBA00049194"/>
    </source>
</evidence>
<dbReference type="RefSeq" id="WP_089247955.1">
    <property type="nucleotide sequence ID" value="NZ_FZPH01000004.1"/>
</dbReference>
<dbReference type="InterPro" id="IPR015590">
    <property type="entry name" value="Aldehyde_DH_dom"/>
</dbReference>
<evidence type="ECO:0000313" key="8">
    <source>
        <dbReference type="EMBL" id="SNT28278.1"/>
    </source>
</evidence>
<dbReference type="PANTHER" id="PTHR42804:SF1">
    <property type="entry name" value="ALDEHYDE DEHYDROGENASE-RELATED"/>
    <property type="match status" value="1"/>
</dbReference>
<dbReference type="GO" id="GO:0004029">
    <property type="term" value="F:aldehyde dehydrogenase (NAD+) activity"/>
    <property type="evidence" value="ECO:0007669"/>
    <property type="project" value="UniProtKB-EC"/>
</dbReference>
<keyword evidence="2 6" id="KW-0560">Oxidoreductase</keyword>
<evidence type="ECO:0000256" key="5">
    <source>
        <dbReference type="PROSITE-ProRule" id="PRU10007"/>
    </source>
</evidence>
<dbReference type="InterPro" id="IPR016160">
    <property type="entry name" value="Ald_DH_CS_CYS"/>
</dbReference>
<gene>
    <name evidence="8" type="ORF">SAMN05421812_104222</name>
</gene>
<dbReference type="Proteomes" id="UP000198362">
    <property type="component" value="Unassembled WGS sequence"/>
</dbReference>
<protein>
    <recommendedName>
        <fullName evidence="3">aldehyde dehydrogenase (NAD(+))</fullName>
        <ecNumber evidence="3">1.2.1.3</ecNumber>
    </recommendedName>
</protein>
<reference evidence="8 9" key="1">
    <citation type="submission" date="2017-06" db="EMBL/GenBank/DDBJ databases">
        <authorList>
            <person name="Kim H.J."/>
            <person name="Triplett B.A."/>
        </authorList>
    </citation>
    <scope>NUCLEOTIDE SEQUENCE [LARGE SCALE GENOMIC DNA]</scope>
    <source>
        <strain evidence="8 9">CGMCC 4.5593</strain>
    </source>
</reference>
<dbReference type="CDD" id="cd07138">
    <property type="entry name" value="ALDH_CddD_SSP0762"/>
    <property type="match status" value="1"/>
</dbReference>
<sequence>MKYDSAFVDGAWVPVGHDALTLVDPATEEPFATLALAGPAEVDLAVAAARAALPGWRVADRVAILGRVWSAIEARRSEFAALITRDMGCPPKIADAVQVGTPLAVLDGLLGLAAAPDERIGHSLVVREPIGVVGAITPWNYPLHQVMAKVGPALLAGCTVVLKPSELAPSAALLLADVFAGAGLPSGVLNVVVGTGPVVGAALAAHPDVDMISFTGSTAAGKLVSHAAADTVKRVALELGGKSASVVLPDADLTRAVKTTVSNAFLNSGQTCTAWTRLVVPAALHDEAAALAGEFAVAMEPRLGPLASAAQFERVQGYLSSASAVAVTGGPGRLRDRGYFCRATVFADVDRDSPIAQEEIFGPVLSVIPYSDTDDAVAIANGTPYGLAGAVWSGDPDWALAVARRLRTGQVDVNGARFNPLAPFGGYGQSGNGRELGRHGLDEFFETKSIQL</sequence>
<dbReference type="InterPro" id="IPR016161">
    <property type="entry name" value="Ald_DH/histidinol_DH"/>
</dbReference>
<evidence type="ECO:0000313" key="9">
    <source>
        <dbReference type="Proteomes" id="UP000198362"/>
    </source>
</evidence>
<dbReference type="Gene3D" id="3.40.605.10">
    <property type="entry name" value="Aldehyde Dehydrogenase, Chain A, domain 1"/>
    <property type="match status" value="1"/>
</dbReference>
<dbReference type="PROSITE" id="PS00070">
    <property type="entry name" value="ALDEHYDE_DEHYDR_CYS"/>
    <property type="match status" value="1"/>
</dbReference>
<dbReference type="OrthoDB" id="6882680at2"/>
<dbReference type="InterPro" id="IPR029510">
    <property type="entry name" value="Ald_DH_CS_GLU"/>
</dbReference>
<name>A0A239LEE3_9ACTN</name>
<dbReference type="EMBL" id="FZPH01000004">
    <property type="protein sequence ID" value="SNT28278.1"/>
    <property type="molecule type" value="Genomic_DNA"/>
</dbReference>
<dbReference type="FunFam" id="3.40.605.10:FF:000007">
    <property type="entry name" value="NAD/NADP-dependent betaine aldehyde dehydrogenase"/>
    <property type="match status" value="1"/>
</dbReference>
<dbReference type="Pfam" id="PF00171">
    <property type="entry name" value="Aldedh"/>
    <property type="match status" value="1"/>
</dbReference>
<dbReference type="EC" id="1.2.1.3" evidence="3"/>
<dbReference type="SUPFAM" id="SSF53720">
    <property type="entry name" value="ALDH-like"/>
    <property type="match status" value="1"/>
</dbReference>
<dbReference type="PROSITE" id="PS00687">
    <property type="entry name" value="ALDEHYDE_DEHYDR_GLU"/>
    <property type="match status" value="1"/>
</dbReference>
<organism evidence="8 9">
    <name type="scientific">Asanoa hainanensis</name>
    <dbReference type="NCBI Taxonomy" id="560556"/>
    <lineage>
        <taxon>Bacteria</taxon>
        <taxon>Bacillati</taxon>
        <taxon>Actinomycetota</taxon>
        <taxon>Actinomycetes</taxon>
        <taxon>Micromonosporales</taxon>
        <taxon>Micromonosporaceae</taxon>
        <taxon>Asanoa</taxon>
    </lineage>
</organism>
<keyword evidence="9" id="KW-1185">Reference proteome</keyword>
<dbReference type="AlphaFoldDB" id="A0A239LEE3"/>
<evidence type="ECO:0000256" key="6">
    <source>
        <dbReference type="RuleBase" id="RU003345"/>
    </source>
</evidence>
<dbReference type="InterPro" id="IPR016163">
    <property type="entry name" value="Ald_DH_C"/>
</dbReference>
<comment type="similarity">
    <text evidence="1 6">Belongs to the aldehyde dehydrogenase family.</text>
</comment>
<evidence type="ECO:0000256" key="1">
    <source>
        <dbReference type="ARBA" id="ARBA00009986"/>
    </source>
</evidence>
<accession>A0A239LEE3</accession>
<evidence type="ECO:0000256" key="3">
    <source>
        <dbReference type="ARBA" id="ARBA00024226"/>
    </source>
</evidence>
<dbReference type="PANTHER" id="PTHR42804">
    <property type="entry name" value="ALDEHYDE DEHYDROGENASE"/>
    <property type="match status" value="1"/>
</dbReference>
<proteinExistence type="inferred from homology"/>
<feature type="active site" evidence="5">
    <location>
        <position position="238"/>
    </location>
</feature>
<feature type="domain" description="Aldehyde dehydrogenase" evidence="7">
    <location>
        <begin position="12"/>
        <end position="450"/>
    </location>
</feature>
<comment type="catalytic activity">
    <reaction evidence="4">
        <text>an aldehyde + NAD(+) + H2O = a carboxylate + NADH + 2 H(+)</text>
        <dbReference type="Rhea" id="RHEA:16185"/>
        <dbReference type="ChEBI" id="CHEBI:15377"/>
        <dbReference type="ChEBI" id="CHEBI:15378"/>
        <dbReference type="ChEBI" id="CHEBI:17478"/>
        <dbReference type="ChEBI" id="CHEBI:29067"/>
        <dbReference type="ChEBI" id="CHEBI:57540"/>
        <dbReference type="ChEBI" id="CHEBI:57945"/>
        <dbReference type="EC" id="1.2.1.3"/>
    </reaction>
</comment>